<dbReference type="Gene3D" id="3.10.129.10">
    <property type="entry name" value="Hotdog Thioesterase"/>
    <property type="match status" value="2"/>
</dbReference>
<dbReference type="InterPro" id="IPR029069">
    <property type="entry name" value="HotDog_dom_sf"/>
</dbReference>
<organism evidence="2 3">
    <name type="scientific">Pelagerythrobacter marinus</name>
    <dbReference type="NCBI Taxonomy" id="538382"/>
    <lineage>
        <taxon>Bacteria</taxon>
        <taxon>Pseudomonadati</taxon>
        <taxon>Pseudomonadota</taxon>
        <taxon>Alphaproteobacteria</taxon>
        <taxon>Sphingomonadales</taxon>
        <taxon>Erythrobacteraceae</taxon>
        <taxon>Pelagerythrobacter</taxon>
    </lineage>
</organism>
<comment type="caution">
    <text evidence="2">The sequence shown here is derived from an EMBL/GenBank/DDBJ whole genome shotgun (WGS) entry which is preliminary data.</text>
</comment>
<evidence type="ECO:0000259" key="1">
    <source>
        <dbReference type="Pfam" id="PF13452"/>
    </source>
</evidence>
<accession>A0ABW9UYM2</accession>
<dbReference type="RefSeq" id="WP_160734524.1">
    <property type="nucleotide sequence ID" value="NZ_CP139719.1"/>
</dbReference>
<feature type="domain" description="FAS1-like dehydratase" evidence="1">
    <location>
        <begin position="89"/>
        <end position="150"/>
    </location>
</feature>
<dbReference type="EMBL" id="WTYO01000009">
    <property type="protein sequence ID" value="MXO69926.1"/>
    <property type="molecule type" value="Genomic_DNA"/>
</dbReference>
<reference evidence="2 3" key="1">
    <citation type="submission" date="2019-12" db="EMBL/GenBank/DDBJ databases">
        <title>Genomic-based taxomic classification of the family Erythrobacteraceae.</title>
        <authorList>
            <person name="Xu L."/>
        </authorList>
    </citation>
    <scope>NUCLEOTIDE SEQUENCE [LARGE SCALE GENOMIC DNA]</scope>
    <source>
        <strain evidence="2 3">H32</strain>
    </source>
</reference>
<protein>
    <recommendedName>
        <fullName evidence="1">FAS1-like dehydratase domain-containing protein</fullName>
    </recommendedName>
</protein>
<name>A0ABW9UYM2_9SPHN</name>
<keyword evidence="3" id="KW-1185">Reference proteome</keyword>
<dbReference type="PANTHER" id="PTHR28152">
    <property type="entry name" value="HYDROXYACYL-THIOESTER DEHYDRATASE TYPE 2, MITOCHONDRIAL"/>
    <property type="match status" value="1"/>
</dbReference>
<proteinExistence type="predicted"/>
<dbReference type="InterPro" id="IPR052741">
    <property type="entry name" value="Mitochondrial_HTD2"/>
</dbReference>
<dbReference type="Proteomes" id="UP000444401">
    <property type="component" value="Unassembled WGS sequence"/>
</dbReference>
<dbReference type="SUPFAM" id="SSF54637">
    <property type="entry name" value="Thioesterase/thiol ester dehydrase-isomerase"/>
    <property type="match status" value="2"/>
</dbReference>
<evidence type="ECO:0000313" key="2">
    <source>
        <dbReference type="EMBL" id="MXO69926.1"/>
    </source>
</evidence>
<sequence>MAGWDAWIGREQRAADRLDAALAARWCATFDLPAPGPRAPPGPATPGPAPGAAMPQGIHFCLCTPDAATADLGEDGHPQRDDSPESFLPPIPLPRRMWAASTIAFLAPIATGAAIERTSRIGAITPKEGRSGPMTFVTVEHETTADGRAAVRERQTLVYRAAAPGDAPLSPPEPGAERFDPRGWDAHRAIVPDPRLLFRYSALTFNTHRIHYDAPYAREVERYRGLVVHGPLTASLLLQLAARELGDNALKTFGFRGLSPAIAGETLHLVLRREREGEGEGLALAAFAGDGRQVVEAHAT</sequence>
<dbReference type="InterPro" id="IPR039569">
    <property type="entry name" value="FAS1-like_DH_region"/>
</dbReference>
<gene>
    <name evidence="2" type="ORF">GRI72_13990</name>
</gene>
<dbReference type="Pfam" id="PF13452">
    <property type="entry name" value="FAS1_DH_region"/>
    <property type="match status" value="1"/>
</dbReference>
<dbReference type="PANTHER" id="PTHR28152:SF1">
    <property type="entry name" value="HYDROXYACYL-THIOESTER DEHYDRATASE TYPE 2, MITOCHONDRIAL"/>
    <property type="match status" value="1"/>
</dbReference>
<evidence type="ECO:0000313" key="3">
    <source>
        <dbReference type="Proteomes" id="UP000444401"/>
    </source>
</evidence>